<dbReference type="Pfam" id="PF13920">
    <property type="entry name" value="zf-C3HC4_3"/>
    <property type="match status" value="1"/>
</dbReference>
<keyword evidence="2" id="KW-1133">Transmembrane helix</keyword>
<dbReference type="InterPro" id="IPR013083">
    <property type="entry name" value="Znf_RING/FYVE/PHD"/>
</dbReference>
<keyword evidence="2" id="KW-0472">Membrane</keyword>
<feature type="transmembrane region" description="Helical" evidence="2">
    <location>
        <begin position="262"/>
        <end position="279"/>
    </location>
</feature>
<dbReference type="AlphaFoldDB" id="A0A077ZVM1"/>
<dbReference type="EMBL" id="CCKQ01002566">
    <property type="protein sequence ID" value="CDW73671.1"/>
    <property type="molecule type" value="Genomic_DNA"/>
</dbReference>
<evidence type="ECO:0000256" key="1">
    <source>
        <dbReference type="SAM" id="MobiDB-lite"/>
    </source>
</evidence>
<sequence>MLNRQRQIERQLNSRRSDLSRNSQLMWQGSLERGINSKAVNENETEQESKKQSSQDKIIDACAYSELSAGFIFYTSLVKIQSIQAHESKDKGDDDTETRKCINPNILHFTLAQSKVKRRSICYTINSKLLSIGISVNSEIFMRDGIFEFDVIVLLWPCYGFIAMTFIFFMGSLLLFVGSLCSQHSQNSDEYDYHQKYQNQVLRDNGIKVQEGQSRLPEKDQTFSCSVAFWIMSNCGYFLTFSIMGFFILLKQQKEQEIMTKSYYTLIIFPICIASYIAIQYQQICRWYYVKIIRPSIVSELRQQQLEFERNREQQRGSGFEERQQDDENPEIAQQQVHDADITELNKIQLIDENPEHKEKVLRAVPLFLIKISRSYFQKVEQYSQQFLDKVTSQISHAQKKKQKKQNDLLSMDFAIPTERKNFKGFKKQQFLQKKKLDDHYITSKQRLAKYLQEKGNIQQPDASKSPISLDKLSCKYEEKNIDSQLDELLDDYSVSLEQKDEYKTKVETFDFTKTTQNKISQEVKQDSLKNQDEVLKDELDRFCLTSQLQVDSKSLECSISSQNQSECSVQNSNKKTKQAARKRRRNSFDFQIIKKVQLEIPDYVNPQILRQKIIKTIQKLNKEMGFQHSESEVNTKRQSIIPKEELKKGLQNIEEANLQSLNENKLCMLCLERKSDAVVMDCGHANICFFCAFKLY</sequence>
<evidence type="ECO:0000256" key="2">
    <source>
        <dbReference type="SAM" id="Phobius"/>
    </source>
</evidence>
<evidence type="ECO:0000313" key="4">
    <source>
        <dbReference type="Proteomes" id="UP000039865"/>
    </source>
</evidence>
<feature type="region of interest" description="Disordered" evidence="1">
    <location>
        <begin position="310"/>
        <end position="331"/>
    </location>
</feature>
<feature type="region of interest" description="Disordered" evidence="1">
    <location>
        <begin position="1"/>
        <end position="20"/>
    </location>
</feature>
<dbReference type="OrthoDB" id="3045089at2759"/>
<gene>
    <name evidence="3" type="primary">Contig18759.g19917</name>
    <name evidence="3" type="ORF">STYLEM_2655</name>
</gene>
<evidence type="ECO:0000313" key="3">
    <source>
        <dbReference type="EMBL" id="CDW73671.1"/>
    </source>
</evidence>
<evidence type="ECO:0008006" key="5">
    <source>
        <dbReference type="Google" id="ProtNLM"/>
    </source>
</evidence>
<feature type="transmembrane region" description="Helical" evidence="2">
    <location>
        <begin position="151"/>
        <end position="177"/>
    </location>
</feature>
<accession>A0A077ZVM1</accession>
<keyword evidence="2" id="KW-0812">Transmembrane</keyword>
<name>A0A077ZVM1_STYLE</name>
<feature type="compositionally biased region" description="Basic and acidic residues" evidence="1">
    <location>
        <begin position="310"/>
        <end position="323"/>
    </location>
</feature>
<keyword evidence="4" id="KW-1185">Reference proteome</keyword>
<protein>
    <recommendedName>
        <fullName evidence="5">RING-type domain-containing protein</fullName>
    </recommendedName>
</protein>
<reference evidence="3 4" key="1">
    <citation type="submission" date="2014-06" db="EMBL/GenBank/DDBJ databases">
        <authorList>
            <person name="Swart Estienne"/>
        </authorList>
    </citation>
    <scope>NUCLEOTIDE SEQUENCE [LARGE SCALE GENOMIC DNA]</scope>
    <source>
        <strain evidence="3 4">130c</strain>
    </source>
</reference>
<proteinExistence type="predicted"/>
<dbReference type="Gene3D" id="3.30.40.10">
    <property type="entry name" value="Zinc/RING finger domain, C3HC4 (zinc finger)"/>
    <property type="match status" value="1"/>
</dbReference>
<dbReference type="Proteomes" id="UP000039865">
    <property type="component" value="Unassembled WGS sequence"/>
</dbReference>
<dbReference type="InParanoid" id="A0A077ZVM1"/>
<organism evidence="3 4">
    <name type="scientific">Stylonychia lemnae</name>
    <name type="common">Ciliate</name>
    <dbReference type="NCBI Taxonomy" id="5949"/>
    <lineage>
        <taxon>Eukaryota</taxon>
        <taxon>Sar</taxon>
        <taxon>Alveolata</taxon>
        <taxon>Ciliophora</taxon>
        <taxon>Intramacronucleata</taxon>
        <taxon>Spirotrichea</taxon>
        <taxon>Stichotrichia</taxon>
        <taxon>Sporadotrichida</taxon>
        <taxon>Oxytrichidae</taxon>
        <taxon>Stylonychinae</taxon>
        <taxon>Stylonychia</taxon>
    </lineage>
</organism>
<feature type="transmembrane region" description="Helical" evidence="2">
    <location>
        <begin position="227"/>
        <end position="250"/>
    </location>
</feature>